<dbReference type="OrthoDB" id="168362at2759"/>
<evidence type="ECO:0000256" key="1">
    <source>
        <dbReference type="SAM" id="Coils"/>
    </source>
</evidence>
<feature type="compositionally biased region" description="Basic residues" evidence="2">
    <location>
        <begin position="17"/>
        <end position="45"/>
    </location>
</feature>
<feature type="compositionally biased region" description="Basic and acidic residues" evidence="2">
    <location>
        <begin position="92"/>
        <end position="104"/>
    </location>
</feature>
<feature type="region of interest" description="Disordered" evidence="2">
    <location>
        <begin position="1"/>
        <end position="113"/>
    </location>
</feature>
<evidence type="ECO:0000313" key="3">
    <source>
        <dbReference type="EMBL" id="ETO80057.1"/>
    </source>
</evidence>
<proteinExistence type="predicted"/>
<comment type="caution">
    <text evidence="3">The sequence shown here is derived from an EMBL/GenBank/DDBJ whole genome shotgun (WGS) entry which is preliminary data.</text>
</comment>
<evidence type="ECO:0000256" key="2">
    <source>
        <dbReference type="SAM" id="MobiDB-lite"/>
    </source>
</evidence>
<dbReference type="Proteomes" id="UP000028582">
    <property type="component" value="Unassembled WGS sequence"/>
</dbReference>
<sequence length="762" mass="84635">MASTQTTDEPKKPSPTRARKTTPRSRSKKEKKAPTPRRRASPRNRKAADSELEKNQKEKDQEKAAVEPPPPPVKAEQEHQQKQETTEDNTEDEKQPPSETKDEAELPLSQDTPLRRNYLQRMYRQLQTTHPHQDDAMIRHIATNVEMDMCQKATTRSQYVATMEQEIHKLMQFEMEQANTTGCSDDTQGFGNVLSNTQAQSGEMQGGYSQHQMSQSRSYEYAQALAKAQEKEQANNFGRPPSFSTPRQSMNGGDTSFQSLMGNQTPGYMTSGMQQQQQSTPNRAKSMQKLQQMGNQFYSTSSMAPPTTQSFSVPSNVNETASQATPRNMMETHQQRGNFHVQQHAQQPRIQSRVTSFSEFSAQIQHLDKSVLIELLWNQRGALARWQNQAKQLELQLRNASSNLSSTGYNSPYNASTGSFVSPNAAAEAEMQRARARSNSRTAQQKMPTYYYGQQPNFTNGGYAQANGNMEENPQQYWERIRALKAAYEDKLLTAQRALAHNTAPPNSVYSAKAKSMMQNIGLVLTILNEQPTNAQPRKFEVLNSIERFMQMSVLPIVQKVLSSSHLATGSRAPVASGSSASVTTSVASYSPGQPPNSVRMTAVPQPTSIFTDGQQFTDVESKNTAGHVHSPTMNTPTHMMEGLAAGNSPNNAVSREDHKNCQNRVYEAPTITPKGLSSSSLPSVESRPSAITETRLPSLSPGGNTRDSKSSKMMESNIDDTLNEFSELAGMDFDDPVVESSILVKENNPSNVMRKRGIEDV</sequence>
<organism evidence="3 4">
    <name type="scientific">Phytophthora nicotianae P1976</name>
    <dbReference type="NCBI Taxonomy" id="1317066"/>
    <lineage>
        <taxon>Eukaryota</taxon>
        <taxon>Sar</taxon>
        <taxon>Stramenopiles</taxon>
        <taxon>Oomycota</taxon>
        <taxon>Peronosporomycetes</taxon>
        <taxon>Peronosporales</taxon>
        <taxon>Peronosporaceae</taxon>
        <taxon>Phytophthora</taxon>
    </lineage>
</organism>
<feature type="region of interest" description="Disordered" evidence="2">
    <location>
        <begin position="672"/>
        <end position="715"/>
    </location>
</feature>
<reference evidence="3 4" key="1">
    <citation type="submission" date="2013-11" db="EMBL/GenBank/DDBJ databases">
        <title>The Genome Sequence of Phytophthora parasitica P1976.</title>
        <authorList>
            <consortium name="The Broad Institute Genomics Platform"/>
            <person name="Russ C."/>
            <person name="Tyler B."/>
            <person name="Panabieres F."/>
            <person name="Shan W."/>
            <person name="Tripathy S."/>
            <person name="Grunwald N."/>
            <person name="Machado M."/>
            <person name="Johnson C.S."/>
            <person name="Walker B."/>
            <person name="Young S."/>
            <person name="Zeng Q."/>
            <person name="Gargeya S."/>
            <person name="Fitzgerald M."/>
            <person name="Haas B."/>
            <person name="Abouelleil A."/>
            <person name="Allen A.W."/>
            <person name="Alvarado L."/>
            <person name="Arachchi H.M."/>
            <person name="Berlin A.M."/>
            <person name="Chapman S.B."/>
            <person name="Gainer-Dewar J."/>
            <person name="Goldberg J."/>
            <person name="Griggs A."/>
            <person name="Gujja S."/>
            <person name="Hansen M."/>
            <person name="Howarth C."/>
            <person name="Imamovic A."/>
            <person name="Ireland A."/>
            <person name="Larimer J."/>
            <person name="McCowan C."/>
            <person name="Murphy C."/>
            <person name="Pearson M."/>
            <person name="Poon T.W."/>
            <person name="Priest M."/>
            <person name="Roberts A."/>
            <person name="Saif S."/>
            <person name="Shea T."/>
            <person name="Sisk P."/>
            <person name="Sykes S."/>
            <person name="Wortman J."/>
            <person name="Nusbaum C."/>
            <person name="Birren B."/>
        </authorList>
    </citation>
    <scope>NUCLEOTIDE SEQUENCE [LARGE SCALE GENOMIC DNA]</scope>
    <source>
        <strain evidence="3 4">P1976</strain>
    </source>
</reference>
<feature type="compositionally biased region" description="Polar residues" evidence="2">
    <location>
        <begin position="692"/>
        <end position="706"/>
    </location>
</feature>
<dbReference type="AlphaFoldDB" id="A0A081AME6"/>
<feature type="compositionally biased region" description="Low complexity" evidence="2">
    <location>
        <begin position="570"/>
        <end position="592"/>
    </location>
</feature>
<keyword evidence="1" id="KW-0175">Coiled coil</keyword>
<dbReference type="EMBL" id="ANJA01001039">
    <property type="protein sequence ID" value="ETO80056.1"/>
    <property type="molecule type" value="Genomic_DNA"/>
</dbReference>
<feature type="region of interest" description="Disordered" evidence="2">
    <location>
        <begin position="570"/>
        <end position="598"/>
    </location>
</feature>
<feature type="compositionally biased region" description="Low complexity" evidence="2">
    <location>
        <begin position="677"/>
        <end position="690"/>
    </location>
</feature>
<evidence type="ECO:0000313" key="4">
    <source>
        <dbReference type="Proteomes" id="UP000028582"/>
    </source>
</evidence>
<dbReference type="EMBL" id="ANJA01001039">
    <property type="protein sequence ID" value="ETO80057.1"/>
    <property type="molecule type" value="Genomic_DNA"/>
</dbReference>
<protein>
    <submittedName>
        <fullName evidence="3">Uncharacterized protein</fullName>
    </submittedName>
</protein>
<feature type="coiled-coil region" evidence="1">
    <location>
        <begin position="383"/>
        <end position="446"/>
    </location>
</feature>
<gene>
    <name evidence="3" type="ORF">F444_05336</name>
</gene>
<name>A0A081AME6_PHYNI</name>
<accession>A0A081AME6</accession>
<feature type="compositionally biased region" description="Basic and acidic residues" evidence="2">
    <location>
        <begin position="75"/>
        <end position="85"/>
    </location>
</feature>
<feature type="compositionally biased region" description="Basic and acidic residues" evidence="2">
    <location>
        <begin position="46"/>
        <end position="65"/>
    </location>
</feature>